<dbReference type="PROSITE" id="PS50893">
    <property type="entry name" value="ABC_TRANSPORTER_2"/>
    <property type="match status" value="2"/>
</dbReference>
<name>A0A1G6CAE6_9BACT</name>
<evidence type="ECO:0000313" key="6">
    <source>
        <dbReference type="EMBL" id="SDB29794.1"/>
    </source>
</evidence>
<dbReference type="Proteomes" id="UP000198771">
    <property type="component" value="Unassembled WGS sequence"/>
</dbReference>
<accession>A0A1G6CAE6</accession>
<feature type="domain" description="ABC transporter" evidence="5">
    <location>
        <begin position="295"/>
        <end position="512"/>
    </location>
</feature>
<evidence type="ECO:0000256" key="2">
    <source>
        <dbReference type="ARBA" id="ARBA00022840"/>
    </source>
</evidence>
<dbReference type="Gene3D" id="3.40.50.300">
    <property type="entry name" value="P-loop containing nucleotide triphosphate hydrolases"/>
    <property type="match status" value="2"/>
</dbReference>
<sequence>MSATILASITGLSKAFTAQPLFTNISLGFSEGERMGLIGPNGSGKSTLLKIIAGIEDPDQGEVHQRKNVRIVYLPQEERFDPALTVEKILLAALPEDVPGADRFQRVQKMASQLEFADIAATAGTLSGGWRKRLALACALVQEPDLLLLDEPTNHLDLEGILWLEKLLSGVTFAFVLVSHDRVFLENVTNRIVELNRVYPEGYLRVEGNYSTFLDKREASFTAQEVREQVLSNKVRREIEWLRRGPKARTTKAQARIDGAGQLQSELADVKARNALKQSVGISFDATGRKTKRLLEGRGLGLALGGRKLFSDLDLLLSPGSRLGIMGHNGAGKSSLMHVLQGTLQPDEGTLRRADDLKVVFFDQKREQLNPEDTLRQALAPTGDTVVFQDRALHVVTWAKRFLFRPDQIGLPVSMLSGGERARVLIARLMRTPADVLLLDEPTNDIDIPTLEVLEEGLRDFPGAIVLITHDRYLLDTLCDRLLALDGSGEAQYYADHAQWLAARNPDRKTDGKSAAKSAKPKPRKNKLSYGEQRELEAMEEMIFKAEEDELRVRKGLEDPEIASNAEKLTTLAAQLRQAEEEVARLYRRWDELETKRQEYEHAST</sequence>
<keyword evidence="2 6" id="KW-0067">ATP-binding</keyword>
<proteinExistence type="predicted"/>
<dbReference type="SUPFAM" id="SSF52540">
    <property type="entry name" value="P-loop containing nucleoside triphosphate hydrolases"/>
    <property type="match status" value="2"/>
</dbReference>
<dbReference type="EMBL" id="FMXO01000007">
    <property type="protein sequence ID" value="SDB29794.1"/>
    <property type="molecule type" value="Genomic_DNA"/>
</dbReference>
<dbReference type="SMART" id="SM00382">
    <property type="entry name" value="AAA"/>
    <property type="match status" value="2"/>
</dbReference>
<dbReference type="GO" id="GO:0016887">
    <property type="term" value="F:ATP hydrolysis activity"/>
    <property type="evidence" value="ECO:0007669"/>
    <property type="project" value="InterPro"/>
</dbReference>
<evidence type="ECO:0000313" key="7">
    <source>
        <dbReference type="Proteomes" id="UP000198771"/>
    </source>
</evidence>
<dbReference type="PANTHER" id="PTHR42855">
    <property type="entry name" value="ABC TRANSPORTER ATP-BINDING SUBUNIT"/>
    <property type="match status" value="1"/>
</dbReference>
<dbReference type="GO" id="GO:0003677">
    <property type="term" value="F:DNA binding"/>
    <property type="evidence" value="ECO:0007669"/>
    <property type="project" value="InterPro"/>
</dbReference>
<evidence type="ECO:0000259" key="5">
    <source>
        <dbReference type="PROSITE" id="PS50893"/>
    </source>
</evidence>
<gene>
    <name evidence="6" type="ORF">SAMN05660653_01438</name>
</gene>
<dbReference type="STRING" id="617002.SAMN05660653_01438"/>
<dbReference type="InterPro" id="IPR017871">
    <property type="entry name" value="ABC_transporter-like_CS"/>
</dbReference>
<reference evidence="6 7" key="1">
    <citation type="submission" date="2016-10" db="EMBL/GenBank/DDBJ databases">
        <authorList>
            <person name="de Groot N.N."/>
        </authorList>
    </citation>
    <scope>NUCLEOTIDE SEQUENCE [LARGE SCALE GENOMIC DNA]</scope>
    <source>
        <strain evidence="6 7">ASO4-2</strain>
    </source>
</reference>
<feature type="compositionally biased region" description="Basic and acidic residues" evidence="4">
    <location>
        <begin position="505"/>
        <end position="514"/>
    </location>
</feature>
<keyword evidence="1" id="KW-0547">Nucleotide-binding</keyword>
<feature type="region of interest" description="Disordered" evidence="4">
    <location>
        <begin position="505"/>
        <end position="531"/>
    </location>
</feature>
<dbReference type="InterPro" id="IPR032524">
    <property type="entry name" value="ABC_tran_C"/>
</dbReference>
<dbReference type="PROSITE" id="PS00211">
    <property type="entry name" value="ABC_TRANSPORTER_1"/>
    <property type="match status" value="2"/>
</dbReference>
<dbReference type="InterPro" id="IPR003593">
    <property type="entry name" value="AAA+_ATPase"/>
</dbReference>
<dbReference type="Pfam" id="PF16326">
    <property type="entry name" value="ABC_tran_CTD"/>
    <property type="match status" value="1"/>
</dbReference>
<dbReference type="PANTHER" id="PTHR42855:SF1">
    <property type="entry name" value="ABC TRANSPORTER DOMAIN-CONTAINING PROTEIN"/>
    <property type="match status" value="1"/>
</dbReference>
<evidence type="ECO:0000256" key="4">
    <source>
        <dbReference type="SAM" id="MobiDB-lite"/>
    </source>
</evidence>
<evidence type="ECO:0000256" key="3">
    <source>
        <dbReference type="SAM" id="Coils"/>
    </source>
</evidence>
<dbReference type="Gene3D" id="1.10.287.380">
    <property type="entry name" value="Valyl-tRNA synthetase, C-terminal domain"/>
    <property type="match status" value="1"/>
</dbReference>
<dbReference type="GO" id="GO:0005524">
    <property type="term" value="F:ATP binding"/>
    <property type="evidence" value="ECO:0007669"/>
    <property type="project" value="UniProtKB-KW"/>
</dbReference>
<dbReference type="AlphaFoldDB" id="A0A1G6CAE6"/>
<dbReference type="InterPro" id="IPR037118">
    <property type="entry name" value="Val-tRNA_synth_C_sf"/>
</dbReference>
<feature type="domain" description="ABC transporter" evidence="5">
    <location>
        <begin position="7"/>
        <end position="226"/>
    </location>
</feature>
<dbReference type="InterPro" id="IPR003439">
    <property type="entry name" value="ABC_transporter-like_ATP-bd"/>
</dbReference>
<dbReference type="InterPro" id="IPR051309">
    <property type="entry name" value="ABCF_ATPase"/>
</dbReference>
<dbReference type="OrthoDB" id="9808609at2"/>
<protein>
    <submittedName>
        <fullName evidence="6">ATP-binding cassette, subfamily F, uup</fullName>
    </submittedName>
</protein>
<dbReference type="InterPro" id="IPR027417">
    <property type="entry name" value="P-loop_NTPase"/>
</dbReference>
<dbReference type="Pfam" id="PF00005">
    <property type="entry name" value="ABC_tran"/>
    <property type="match status" value="2"/>
</dbReference>
<dbReference type="CDD" id="cd03221">
    <property type="entry name" value="ABCF_EF-3"/>
    <property type="match status" value="2"/>
</dbReference>
<keyword evidence="7" id="KW-1185">Reference proteome</keyword>
<organism evidence="6 7">
    <name type="scientific">Desulfonatronum thiosulfatophilum</name>
    <dbReference type="NCBI Taxonomy" id="617002"/>
    <lineage>
        <taxon>Bacteria</taxon>
        <taxon>Pseudomonadati</taxon>
        <taxon>Thermodesulfobacteriota</taxon>
        <taxon>Desulfovibrionia</taxon>
        <taxon>Desulfovibrionales</taxon>
        <taxon>Desulfonatronaceae</taxon>
        <taxon>Desulfonatronum</taxon>
    </lineage>
</organism>
<feature type="coiled-coil region" evidence="3">
    <location>
        <begin position="562"/>
        <end position="603"/>
    </location>
</feature>
<evidence type="ECO:0000256" key="1">
    <source>
        <dbReference type="ARBA" id="ARBA00022741"/>
    </source>
</evidence>
<keyword evidence="3" id="KW-0175">Coiled coil</keyword>